<evidence type="ECO:0000313" key="2">
    <source>
        <dbReference type="EMBL" id="KAH0572743.1"/>
    </source>
</evidence>
<keyword evidence="1" id="KW-0812">Transmembrane</keyword>
<dbReference type="EMBL" id="AUWU02000005">
    <property type="protein sequence ID" value="KAH0572743.1"/>
    <property type="molecule type" value="Genomic_DNA"/>
</dbReference>
<proteinExistence type="predicted"/>
<evidence type="ECO:0000256" key="1">
    <source>
        <dbReference type="SAM" id="Phobius"/>
    </source>
</evidence>
<sequence>MSDYDCKKSCLTYCEKFDNLELCFLGITVVNVTMLVIYFVIGLLVLGIIGFAYDRYKLKNGFQRVKICLFIYDYKHQNQQQVVQPIQMVDTVQYYIVQNNQAIQQSQVVTMQQLQY</sequence>
<feature type="transmembrane region" description="Helical" evidence="1">
    <location>
        <begin position="25"/>
        <end position="53"/>
    </location>
</feature>
<dbReference type="AlphaFoldDB" id="A0A9P8LRE0"/>
<dbReference type="RefSeq" id="XP_067763516.1">
    <property type="nucleotide sequence ID" value="XM_067908695.1"/>
</dbReference>
<name>A0A9P8LRE0_9EUKA</name>
<protein>
    <recommendedName>
        <fullName evidence="4">Transmembrane protein</fullName>
    </recommendedName>
</protein>
<evidence type="ECO:0008006" key="4">
    <source>
        <dbReference type="Google" id="ProtNLM"/>
    </source>
</evidence>
<comment type="caution">
    <text evidence="2">The sequence shown here is derived from an EMBL/GenBank/DDBJ whole genome shotgun (WGS) entry which is preliminary data.</text>
</comment>
<keyword evidence="3" id="KW-1185">Reference proteome</keyword>
<organism evidence="2 3">
    <name type="scientific">Spironucleus salmonicida</name>
    <dbReference type="NCBI Taxonomy" id="348837"/>
    <lineage>
        <taxon>Eukaryota</taxon>
        <taxon>Metamonada</taxon>
        <taxon>Diplomonadida</taxon>
        <taxon>Hexamitidae</taxon>
        <taxon>Hexamitinae</taxon>
        <taxon>Spironucleus</taxon>
    </lineage>
</organism>
<dbReference type="KEGG" id="ssao:94298879"/>
<gene>
    <name evidence="2" type="ORF">SS50377_24856</name>
</gene>
<accession>A0A9P8LRE0</accession>
<keyword evidence="1" id="KW-0472">Membrane</keyword>
<keyword evidence="1" id="KW-1133">Transmembrane helix</keyword>
<evidence type="ECO:0000313" key="3">
    <source>
        <dbReference type="Proteomes" id="UP000018208"/>
    </source>
</evidence>
<dbReference type="Proteomes" id="UP000018208">
    <property type="component" value="Unassembled WGS sequence"/>
</dbReference>
<dbReference type="GeneID" id="94298879"/>
<reference evidence="2 3" key="1">
    <citation type="journal article" date="2014" name="PLoS Genet.">
        <title>The Genome of Spironucleus salmonicida Highlights a Fish Pathogen Adapted to Fluctuating Environments.</title>
        <authorList>
            <person name="Xu F."/>
            <person name="Jerlstrom-Hultqvist J."/>
            <person name="Einarsson E."/>
            <person name="Astvaldsson A."/>
            <person name="Svard S.G."/>
            <person name="Andersson J.O."/>
        </authorList>
    </citation>
    <scope>NUCLEOTIDE SEQUENCE [LARGE SCALE GENOMIC DNA]</scope>
    <source>
        <strain evidence="2 3">ATCC 50377</strain>
    </source>
</reference>